<reference evidence="2" key="1">
    <citation type="submission" date="2012-09" db="EMBL/GenBank/DDBJ databases">
        <authorList>
            <person name="Martin A.A."/>
        </authorList>
    </citation>
    <scope>NUCLEOTIDE SEQUENCE</scope>
</reference>
<organism evidence="2 3">
    <name type="scientific">Angiostrongylus cantonensis</name>
    <name type="common">Rat lungworm</name>
    <dbReference type="NCBI Taxonomy" id="6313"/>
    <lineage>
        <taxon>Eukaryota</taxon>
        <taxon>Metazoa</taxon>
        <taxon>Ecdysozoa</taxon>
        <taxon>Nematoda</taxon>
        <taxon>Chromadorea</taxon>
        <taxon>Rhabditida</taxon>
        <taxon>Rhabditina</taxon>
        <taxon>Rhabditomorpha</taxon>
        <taxon>Strongyloidea</taxon>
        <taxon>Metastrongylidae</taxon>
        <taxon>Angiostrongylus</taxon>
    </lineage>
</organism>
<sequence length="84" mass="9438">MDQRTDGQGVSECKWLRLAARSLSLPPLFLSEKRGHLCLSSKQNSYGGGGGDDDGGTISFVAIAIAISLSNRRRHQRQRYRFRW</sequence>
<proteinExistence type="predicted"/>
<feature type="transmembrane region" description="Helical" evidence="1">
    <location>
        <begin position="55"/>
        <end position="71"/>
    </location>
</feature>
<dbReference type="AlphaFoldDB" id="A0A0K0DH93"/>
<evidence type="ECO:0000313" key="2">
    <source>
        <dbReference type="Proteomes" id="UP000035642"/>
    </source>
</evidence>
<accession>A0A0K0DH93</accession>
<keyword evidence="1" id="KW-0472">Membrane</keyword>
<keyword evidence="1" id="KW-1133">Transmembrane helix</keyword>
<protein>
    <submittedName>
        <fullName evidence="3">Secreted protein</fullName>
    </submittedName>
</protein>
<evidence type="ECO:0000256" key="1">
    <source>
        <dbReference type="SAM" id="Phobius"/>
    </source>
</evidence>
<dbReference type="WBParaSite" id="ACAC_0001053401-mRNA-1">
    <property type="protein sequence ID" value="ACAC_0001053401-mRNA-1"/>
    <property type="gene ID" value="ACAC_0001053401"/>
</dbReference>
<name>A0A0K0DH93_ANGCA</name>
<keyword evidence="1" id="KW-0812">Transmembrane</keyword>
<evidence type="ECO:0000313" key="3">
    <source>
        <dbReference type="WBParaSite" id="ACAC_0001053401-mRNA-1"/>
    </source>
</evidence>
<reference evidence="3" key="2">
    <citation type="submission" date="2017-02" db="UniProtKB">
        <authorList>
            <consortium name="WormBaseParasite"/>
        </authorList>
    </citation>
    <scope>IDENTIFICATION</scope>
</reference>
<dbReference type="Proteomes" id="UP000035642">
    <property type="component" value="Unassembled WGS sequence"/>
</dbReference>
<keyword evidence="2" id="KW-1185">Reference proteome</keyword>